<dbReference type="HAMAP" id="MF_00011">
    <property type="entry name" value="Adenylosucc_synth"/>
    <property type="match status" value="1"/>
</dbReference>
<dbReference type="UniPathway" id="UPA00075">
    <property type="reaction ID" value="UER00335"/>
</dbReference>
<evidence type="ECO:0000256" key="3">
    <source>
        <dbReference type="ARBA" id="ARBA00022741"/>
    </source>
</evidence>
<feature type="binding site" evidence="6">
    <location>
        <begin position="43"/>
        <end position="45"/>
    </location>
    <ligand>
        <name>GTP</name>
        <dbReference type="ChEBI" id="CHEBI:37565"/>
    </ligand>
</feature>
<dbReference type="GO" id="GO:0044208">
    <property type="term" value="P:'de novo' AMP biosynthetic process"/>
    <property type="evidence" value="ECO:0007669"/>
    <property type="project" value="UniProtKB-UniRule"/>
</dbReference>
<feature type="active site" description="Proton acceptor" evidence="6">
    <location>
        <position position="13"/>
    </location>
</feature>
<dbReference type="GO" id="GO:0046040">
    <property type="term" value="P:IMP metabolic process"/>
    <property type="evidence" value="ECO:0007669"/>
    <property type="project" value="TreeGrafter"/>
</dbReference>
<evidence type="ECO:0000256" key="1">
    <source>
        <dbReference type="ARBA" id="ARBA00022598"/>
    </source>
</evidence>
<dbReference type="InterPro" id="IPR042110">
    <property type="entry name" value="Adenylosuccinate_synth_dom2"/>
</dbReference>
<feature type="binding site" evidence="6">
    <location>
        <position position="13"/>
    </location>
    <ligand>
        <name>Mg(2+)</name>
        <dbReference type="ChEBI" id="CHEBI:18420"/>
    </ligand>
</feature>
<dbReference type="KEGG" id="cbae:COR50_02570"/>
<dbReference type="OrthoDB" id="3959406at2"/>
<dbReference type="GO" id="GO:0004019">
    <property type="term" value="F:adenylosuccinate synthase activity"/>
    <property type="evidence" value="ECO:0007669"/>
    <property type="project" value="UniProtKB-UniRule"/>
</dbReference>
<keyword evidence="4 6" id="KW-0658">Purine biosynthesis</keyword>
<reference evidence="7 8" key="1">
    <citation type="submission" date="2017-10" db="EMBL/GenBank/DDBJ databases">
        <title>Paenichitinophaga pekingensis gen. nov., sp. nov., isolated from activated sludge.</title>
        <authorList>
            <person name="Jin D."/>
            <person name="Kong X."/>
            <person name="Deng Y."/>
            <person name="Bai Z."/>
        </authorList>
    </citation>
    <scope>NUCLEOTIDE SEQUENCE [LARGE SCALE GENOMIC DNA]</scope>
    <source>
        <strain evidence="7 8">13</strain>
    </source>
</reference>
<dbReference type="InterPro" id="IPR042109">
    <property type="entry name" value="Adenylosuccinate_synth_dom1"/>
</dbReference>
<comment type="caution">
    <text evidence="6">Lacks conserved residue(s) required for the propagation of feature annotation.</text>
</comment>
<dbReference type="RefSeq" id="WP_098192526.1">
    <property type="nucleotide sequence ID" value="NZ_CP023777.1"/>
</dbReference>
<dbReference type="Gene3D" id="1.10.300.10">
    <property type="entry name" value="Adenylosuccinate Synthetase, subunit A, domain 2"/>
    <property type="match status" value="1"/>
</dbReference>
<comment type="similarity">
    <text evidence="6">Belongs to the adenylosuccinate synthetase family.</text>
</comment>
<dbReference type="Gene3D" id="3.40.440.10">
    <property type="entry name" value="Adenylosuccinate Synthetase, subunit A, domain 1"/>
    <property type="match status" value="1"/>
</dbReference>
<dbReference type="Proteomes" id="UP000220133">
    <property type="component" value="Chromosome"/>
</dbReference>
<accession>A0A291QQC9</accession>
<dbReference type="PANTHER" id="PTHR11846">
    <property type="entry name" value="ADENYLOSUCCINATE SYNTHETASE"/>
    <property type="match status" value="1"/>
</dbReference>
<comment type="subunit">
    <text evidence="6">Homodimer.</text>
</comment>
<proteinExistence type="inferred from homology"/>
<feature type="binding site" evidence="6">
    <location>
        <position position="43"/>
    </location>
    <ligand>
        <name>Mg(2+)</name>
        <dbReference type="ChEBI" id="CHEBI:18420"/>
    </ligand>
</feature>
<dbReference type="GO" id="GO:0005737">
    <property type="term" value="C:cytoplasm"/>
    <property type="evidence" value="ECO:0007669"/>
    <property type="project" value="UniProtKB-SubCell"/>
</dbReference>
<dbReference type="AlphaFoldDB" id="A0A291QQC9"/>
<dbReference type="EC" id="6.3.4.4" evidence="6"/>
<protein>
    <recommendedName>
        <fullName evidence="6">Adenylosuccinate synthetase</fullName>
        <shortName evidence="6">AMPSase</shortName>
        <shortName evidence="6">AdSS</shortName>
        <ecNumber evidence="6">6.3.4.4</ecNumber>
    </recommendedName>
    <alternativeName>
        <fullName evidence="6">IMP--aspartate ligase</fullName>
    </alternativeName>
</protein>
<comment type="pathway">
    <text evidence="6">Purine metabolism; AMP biosynthesis via de novo pathway; AMP from IMP: step 1/2.</text>
</comment>
<keyword evidence="5 6" id="KW-0460">Magnesium</keyword>
<keyword evidence="3 6" id="KW-0547">Nucleotide-binding</keyword>
<keyword evidence="2 6" id="KW-0479">Metal-binding</keyword>
<evidence type="ECO:0000256" key="5">
    <source>
        <dbReference type="ARBA" id="ARBA00022842"/>
    </source>
</evidence>
<keyword evidence="1 6" id="KW-0436">Ligase</keyword>
<evidence type="ECO:0000256" key="4">
    <source>
        <dbReference type="ARBA" id="ARBA00022755"/>
    </source>
</evidence>
<dbReference type="SUPFAM" id="SSF52540">
    <property type="entry name" value="P-loop containing nucleoside triphosphate hydrolases"/>
    <property type="match status" value="1"/>
</dbReference>
<gene>
    <name evidence="6" type="primary">purA</name>
    <name evidence="7" type="ORF">COR50_02570</name>
</gene>
<feature type="active site" description="Proton donor" evidence="6">
    <location>
        <position position="44"/>
    </location>
</feature>
<sequence length="376" mass="42737">MQFSIVLDTGFGDAGKGLTIDFLASRSNEKVLVCRFSGGHQVGHTVALDKRRHTFSNFGAGTFRGIPTYYSEYTTIFPPATMVEYEHLRTFQPQLFVHPLCMVTTMYDVAYNRASERLQKHGSCGVGFGATVERNACGVTLYAKDLLFPWMFEQRLQGVKHYYEQKTGNTSQPGLVDLYKNELEDYDEEKYIEFCQQSLRFTRVIPFGQLYNSYQHIIFEGSQGILLDQAHGIHPHTTWSGTTSQNALSIIQSVNVDIKDIEIYYVSRCYQTRHGNGPMSNNEKLSLINTEGETNIENDFQGAFRVSKLDPGLIRYSIMTDQVYHGEQSIRKNLVITCLDQLPGFDIDELLNQLPFDFCAVWTSYGPSATDVSKFR</sequence>
<dbReference type="PANTHER" id="PTHR11846:SF0">
    <property type="entry name" value="ADENYLOSUCCINATE SYNTHETASE"/>
    <property type="match status" value="1"/>
</dbReference>
<keyword evidence="6" id="KW-0963">Cytoplasm</keyword>
<comment type="cofactor">
    <cofactor evidence="6">
        <name>Mg(2+)</name>
        <dbReference type="ChEBI" id="CHEBI:18420"/>
    </cofactor>
    <text evidence="6">Binds 1 Mg(2+) ion per subunit.</text>
</comment>
<organism evidence="7 8">
    <name type="scientific">Chitinophaga caeni</name>
    <dbReference type="NCBI Taxonomy" id="2029983"/>
    <lineage>
        <taxon>Bacteria</taxon>
        <taxon>Pseudomonadati</taxon>
        <taxon>Bacteroidota</taxon>
        <taxon>Chitinophagia</taxon>
        <taxon>Chitinophagales</taxon>
        <taxon>Chitinophagaceae</taxon>
        <taxon>Chitinophaga</taxon>
    </lineage>
</organism>
<dbReference type="GO" id="GO:0005525">
    <property type="term" value="F:GTP binding"/>
    <property type="evidence" value="ECO:0007669"/>
    <property type="project" value="UniProtKB-UniRule"/>
</dbReference>
<feature type="binding site" evidence="6">
    <location>
        <begin position="338"/>
        <end position="340"/>
    </location>
    <ligand>
        <name>GTP</name>
        <dbReference type="ChEBI" id="CHEBI:37565"/>
    </ligand>
</feature>
<dbReference type="InterPro" id="IPR027417">
    <property type="entry name" value="P-loop_NTPase"/>
</dbReference>
<feature type="binding site" description="in other chain" evidence="6">
    <location>
        <position position="223"/>
    </location>
    <ligand>
        <name>IMP</name>
        <dbReference type="ChEBI" id="CHEBI:58053"/>
        <note>ligand shared between dimeric partners</note>
    </ligand>
</feature>
<dbReference type="GO" id="GO:0000287">
    <property type="term" value="F:magnesium ion binding"/>
    <property type="evidence" value="ECO:0007669"/>
    <property type="project" value="UniProtKB-UniRule"/>
</dbReference>
<dbReference type="SMART" id="SM00788">
    <property type="entry name" value="Adenylsucc_synt"/>
    <property type="match status" value="1"/>
</dbReference>
<keyword evidence="6" id="KW-0342">GTP-binding</keyword>
<evidence type="ECO:0000313" key="7">
    <source>
        <dbReference type="EMBL" id="ATL46137.1"/>
    </source>
</evidence>
<dbReference type="Pfam" id="PF00709">
    <property type="entry name" value="Adenylsucc_synt"/>
    <property type="match status" value="1"/>
</dbReference>
<dbReference type="EMBL" id="CP023777">
    <property type="protein sequence ID" value="ATL46137.1"/>
    <property type="molecule type" value="Genomic_DNA"/>
</dbReference>
<name>A0A291QQC9_9BACT</name>
<evidence type="ECO:0000256" key="6">
    <source>
        <dbReference type="HAMAP-Rule" id="MF_00011"/>
    </source>
</evidence>
<comment type="subcellular location">
    <subcellularLocation>
        <location evidence="6">Cytoplasm</location>
    </subcellularLocation>
</comment>
<comment type="function">
    <text evidence="6">Plays an important role in the de novo pathway of purine nucleotide biosynthesis. Catalyzes the first committed step in the biosynthesis of AMP from IMP.</text>
</comment>
<feature type="binding site" description="in other chain" evidence="6">
    <location>
        <position position="238"/>
    </location>
    <ligand>
        <name>IMP</name>
        <dbReference type="ChEBI" id="CHEBI:58053"/>
        <note>ligand shared between dimeric partners</note>
    </ligand>
</feature>
<keyword evidence="8" id="KW-1185">Reference proteome</keyword>
<dbReference type="InterPro" id="IPR001114">
    <property type="entry name" value="Adenylosuccinate_synthetase"/>
</dbReference>
<comment type="catalytic activity">
    <reaction evidence="6">
        <text>IMP + L-aspartate + GTP = N(6)-(1,2-dicarboxyethyl)-AMP + GDP + phosphate + 2 H(+)</text>
        <dbReference type="Rhea" id="RHEA:15753"/>
        <dbReference type="ChEBI" id="CHEBI:15378"/>
        <dbReference type="ChEBI" id="CHEBI:29991"/>
        <dbReference type="ChEBI" id="CHEBI:37565"/>
        <dbReference type="ChEBI" id="CHEBI:43474"/>
        <dbReference type="ChEBI" id="CHEBI:57567"/>
        <dbReference type="ChEBI" id="CHEBI:58053"/>
        <dbReference type="ChEBI" id="CHEBI:58189"/>
        <dbReference type="EC" id="6.3.4.4"/>
    </reaction>
</comment>
<evidence type="ECO:0000313" key="8">
    <source>
        <dbReference type="Proteomes" id="UP000220133"/>
    </source>
</evidence>
<evidence type="ECO:0000256" key="2">
    <source>
        <dbReference type="ARBA" id="ARBA00022723"/>
    </source>
</evidence>